<dbReference type="PROSITE" id="PS00122">
    <property type="entry name" value="CARBOXYLESTERASE_B_1"/>
    <property type="match status" value="1"/>
</dbReference>
<dbReference type="PANTHER" id="PTHR11559">
    <property type="entry name" value="CARBOXYLESTERASE"/>
    <property type="match status" value="1"/>
</dbReference>
<comment type="caution">
    <text evidence="5">The sequence shown here is derived from an EMBL/GenBank/DDBJ whole genome shotgun (WGS) entry which is preliminary data.</text>
</comment>
<protein>
    <recommendedName>
        <fullName evidence="3">Carboxylic ester hydrolase</fullName>
        <ecNumber evidence="3">3.1.1.-</ecNumber>
    </recommendedName>
</protein>
<evidence type="ECO:0000256" key="3">
    <source>
        <dbReference type="RuleBase" id="RU361235"/>
    </source>
</evidence>
<dbReference type="InterPro" id="IPR000997">
    <property type="entry name" value="Cholinesterase"/>
</dbReference>
<proteinExistence type="inferred from homology"/>
<dbReference type="RefSeq" id="WP_377371046.1">
    <property type="nucleotide sequence ID" value="NZ_JAOTJD010000037.1"/>
</dbReference>
<feature type="domain" description="Carboxylesterase type B" evidence="4">
    <location>
        <begin position="9"/>
        <end position="482"/>
    </location>
</feature>
<evidence type="ECO:0000313" key="6">
    <source>
        <dbReference type="Proteomes" id="UP001598130"/>
    </source>
</evidence>
<dbReference type="PRINTS" id="PR00878">
    <property type="entry name" value="CHOLNESTRASE"/>
</dbReference>
<evidence type="ECO:0000313" key="5">
    <source>
        <dbReference type="EMBL" id="MFD3265658.1"/>
    </source>
</evidence>
<dbReference type="SUPFAM" id="SSF53474">
    <property type="entry name" value="alpha/beta-Hydrolases"/>
    <property type="match status" value="1"/>
</dbReference>
<dbReference type="EC" id="3.1.1.-" evidence="3"/>
<dbReference type="InterPro" id="IPR002018">
    <property type="entry name" value="CarbesteraseB"/>
</dbReference>
<dbReference type="Proteomes" id="UP001598130">
    <property type="component" value="Unassembled WGS sequence"/>
</dbReference>
<name>A0ABW6CRG0_9CAUL</name>
<sequence length="500" mass="52296">MSDAATLDATVKTRAGWVEGLARGRHMAFYGIPYAAAPTGQTRFRAPKPAGAWAGMRKATEKGFAALQTPHFIPGFAASGAQDEDCLNLNVFTPATDGAKRPVMVWIHGGGFTHGAGYEPLYDGGPLAERGDVVVVSLNYRLGALGFLSIPEAGIPGNAGLLDQVAALKWVAENIAAFGGDPEQITIFGESAGSAAVACLVAMPAAKGLFKRAILQSGVGRAGPPEVAAKAADKLLAGLGLDRSQVVDLFDLPADKILAAQASGGFGPGSGFGPTRDPASLPEAPMVVVRDGGARDVALLIGSNRDEVKLFVPGRREPMADEALLAEVRGRLPNATEPQAKELIEVYRASRETKGLPTDNLDLLDAISSDMQFRIAATKFASAQAPHGPAYLYLFTHASPARRGALGACHALEMPFVFGTTGIEGQVNFAGAGPDVERLEGEIMDAWLAFARTGNPNHPGLPAWPAYDAASRDTMVFDTVASTVQSDPFGEERRALEALL</sequence>
<dbReference type="InterPro" id="IPR019826">
    <property type="entry name" value="Carboxylesterase_B_AS"/>
</dbReference>
<dbReference type="Pfam" id="PF00135">
    <property type="entry name" value="COesterase"/>
    <property type="match status" value="1"/>
</dbReference>
<gene>
    <name evidence="5" type="ORF">OCL97_17005</name>
</gene>
<accession>A0ABW6CRG0</accession>
<dbReference type="InterPro" id="IPR029058">
    <property type="entry name" value="AB_hydrolase_fold"/>
</dbReference>
<dbReference type="InterPro" id="IPR050309">
    <property type="entry name" value="Type-B_Carboxylest/Lipase"/>
</dbReference>
<evidence type="ECO:0000259" key="4">
    <source>
        <dbReference type="Pfam" id="PF00135"/>
    </source>
</evidence>
<comment type="similarity">
    <text evidence="1 3">Belongs to the type-B carboxylesterase/lipase family.</text>
</comment>
<organism evidence="5 6">
    <name type="scientific">Phenylobacterium ferrooxidans</name>
    <dbReference type="NCBI Taxonomy" id="2982689"/>
    <lineage>
        <taxon>Bacteria</taxon>
        <taxon>Pseudomonadati</taxon>
        <taxon>Pseudomonadota</taxon>
        <taxon>Alphaproteobacteria</taxon>
        <taxon>Caulobacterales</taxon>
        <taxon>Caulobacteraceae</taxon>
        <taxon>Phenylobacterium</taxon>
    </lineage>
</organism>
<evidence type="ECO:0000256" key="1">
    <source>
        <dbReference type="ARBA" id="ARBA00005964"/>
    </source>
</evidence>
<dbReference type="EMBL" id="JAOTJD010000037">
    <property type="protein sequence ID" value="MFD3265658.1"/>
    <property type="molecule type" value="Genomic_DNA"/>
</dbReference>
<keyword evidence="2 3" id="KW-0378">Hydrolase</keyword>
<evidence type="ECO:0000256" key="2">
    <source>
        <dbReference type="ARBA" id="ARBA00022801"/>
    </source>
</evidence>
<dbReference type="Gene3D" id="3.40.50.1820">
    <property type="entry name" value="alpha/beta hydrolase"/>
    <property type="match status" value="1"/>
</dbReference>
<reference evidence="5 6" key="1">
    <citation type="submission" date="2022-09" db="EMBL/GenBank/DDBJ databases">
        <title>New species of Phenylobacterium.</title>
        <authorList>
            <person name="Mieszkin S."/>
        </authorList>
    </citation>
    <scope>NUCLEOTIDE SEQUENCE [LARGE SCALE GENOMIC DNA]</scope>
    <source>
        <strain evidence="5 6">HK31-G</strain>
    </source>
</reference>
<keyword evidence="6" id="KW-1185">Reference proteome</keyword>